<proteinExistence type="predicted"/>
<evidence type="ECO:0000313" key="5">
    <source>
        <dbReference type="EMBL" id="KQB85493.1"/>
    </source>
</evidence>
<dbReference type="GO" id="GO:0050661">
    <property type="term" value="F:NADP binding"/>
    <property type="evidence" value="ECO:0007669"/>
    <property type="project" value="TreeGrafter"/>
</dbReference>
<dbReference type="Gene3D" id="3.40.50.10860">
    <property type="entry name" value="Leucine Dehydrogenase, chain A, domain 1"/>
    <property type="match status" value="1"/>
</dbReference>
<name>A0A0Q0YG25_9CORY</name>
<dbReference type="Pfam" id="PF08501">
    <property type="entry name" value="Shikimate_dh_N"/>
    <property type="match status" value="1"/>
</dbReference>
<dbReference type="PATRIC" id="fig|1544416.3.peg.640"/>
<dbReference type="Pfam" id="PF18317">
    <property type="entry name" value="SDH_C"/>
    <property type="match status" value="1"/>
</dbReference>
<dbReference type="InterPro" id="IPR022893">
    <property type="entry name" value="Shikimate_DH_fam"/>
</dbReference>
<organism evidence="5 6">
    <name type="scientific">Corynebacterium oculi</name>
    <dbReference type="NCBI Taxonomy" id="1544416"/>
    <lineage>
        <taxon>Bacteria</taxon>
        <taxon>Bacillati</taxon>
        <taxon>Actinomycetota</taxon>
        <taxon>Actinomycetes</taxon>
        <taxon>Mycobacteriales</taxon>
        <taxon>Corynebacteriaceae</taxon>
        <taxon>Corynebacterium</taxon>
    </lineage>
</organism>
<dbReference type="EMBL" id="LKST01000001">
    <property type="protein sequence ID" value="KQB85493.1"/>
    <property type="molecule type" value="Genomic_DNA"/>
</dbReference>
<dbReference type="GO" id="GO:0005829">
    <property type="term" value="C:cytosol"/>
    <property type="evidence" value="ECO:0007669"/>
    <property type="project" value="TreeGrafter"/>
</dbReference>
<dbReference type="PANTHER" id="PTHR21089">
    <property type="entry name" value="SHIKIMATE DEHYDROGENASE"/>
    <property type="match status" value="1"/>
</dbReference>
<dbReference type="GO" id="GO:0019632">
    <property type="term" value="P:shikimate metabolic process"/>
    <property type="evidence" value="ECO:0007669"/>
    <property type="project" value="TreeGrafter"/>
</dbReference>
<dbReference type="RefSeq" id="WP_055121816.1">
    <property type="nucleotide sequence ID" value="NZ_LKST01000001.1"/>
</dbReference>
<dbReference type="InterPro" id="IPR036291">
    <property type="entry name" value="NAD(P)-bd_dom_sf"/>
</dbReference>
<dbReference type="InterPro" id="IPR046346">
    <property type="entry name" value="Aminoacid_DH-like_N_sf"/>
</dbReference>
<feature type="domain" description="Shikimate dehydrogenase substrate binding N-terminal" evidence="3">
    <location>
        <begin position="12"/>
        <end position="94"/>
    </location>
</feature>
<comment type="caution">
    <text evidence="5">The sequence shown here is derived from an EMBL/GenBank/DDBJ whole genome shotgun (WGS) entry which is preliminary data.</text>
</comment>
<evidence type="ECO:0000256" key="2">
    <source>
        <dbReference type="ARBA" id="ARBA00023141"/>
    </source>
</evidence>
<evidence type="ECO:0000259" key="3">
    <source>
        <dbReference type="Pfam" id="PF08501"/>
    </source>
</evidence>
<keyword evidence="6" id="KW-1185">Reference proteome</keyword>
<accession>A0A0Q0YG25</accession>
<reference evidence="5 6" key="1">
    <citation type="submission" date="2015-10" db="EMBL/GenBank/DDBJ databases">
        <title>Corynebacteirum lowii and Corynebacterium oculi species nova, derived from human clinical disease and and emended description of Corynebacterium mastiditis.</title>
        <authorList>
            <person name="Bernard K."/>
            <person name="Pacheco A.L."/>
            <person name="Mcdougall C."/>
            <person name="Burtx T."/>
            <person name="Weibe D."/>
            <person name="Tyler S."/>
            <person name="Olson A.B."/>
            <person name="Cnockaert M."/>
            <person name="Eguchi H."/>
            <person name="Kuwahara T."/>
            <person name="Nakayama-Imaohji H."/>
            <person name="Boudewijins M."/>
            <person name="Van Hoecke F."/>
            <person name="Bernier A.-M."/>
            <person name="Vandamme P."/>
        </authorList>
    </citation>
    <scope>NUCLEOTIDE SEQUENCE [LARGE SCALE GENOMIC DNA]</scope>
    <source>
        <strain evidence="5 6">NML 130210</strain>
    </source>
</reference>
<dbReference type="GO" id="GO:0004764">
    <property type="term" value="F:shikimate 3-dehydrogenase (NADP+) activity"/>
    <property type="evidence" value="ECO:0007669"/>
    <property type="project" value="UniProtKB-EC"/>
</dbReference>
<dbReference type="GO" id="GO:0009073">
    <property type="term" value="P:aromatic amino acid family biosynthetic process"/>
    <property type="evidence" value="ECO:0007669"/>
    <property type="project" value="UniProtKB-KW"/>
</dbReference>
<evidence type="ECO:0000313" key="6">
    <source>
        <dbReference type="Proteomes" id="UP000050517"/>
    </source>
</evidence>
<keyword evidence="5" id="KW-0560">Oxidoreductase</keyword>
<gene>
    <name evidence="5" type="primary">aroE</name>
    <name evidence="5" type="ORF">Cocul_00639</name>
</gene>
<dbReference type="GO" id="GO:0009423">
    <property type="term" value="P:chorismate biosynthetic process"/>
    <property type="evidence" value="ECO:0007669"/>
    <property type="project" value="TreeGrafter"/>
</dbReference>
<feature type="domain" description="SDH C-terminal" evidence="4">
    <location>
        <begin position="242"/>
        <end position="272"/>
    </location>
</feature>
<keyword evidence="2" id="KW-0028">Amino-acid biosynthesis</keyword>
<dbReference type="Proteomes" id="UP000050517">
    <property type="component" value="Unassembled WGS sequence"/>
</dbReference>
<dbReference type="SUPFAM" id="SSF53223">
    <property type="entry name" value="Aminoacid dehydrogenase-like, N-terminal domain"/>
    <property type="match status" value="1"/>
</dbReference>
<dbReference type="PANTHER" id="PTHR21089:SF1">
    <property type="entry name" value="BIFUNCTIONAL 3-DEHYDROQUINATE DEHYDRATASE_SHIKIMATE DEHYDROGENASE, CHLOROPLASTIC"/>
    <property type="match status" value="1"/>
</dbReference>
<protein>
    <submittedName>
        <fullName evidence="5">Shikimate dehydrogenase</fullName>
        <ecNumber evidence="5">1.1.1.25</ecNumber>
    </submittedName>
</protein>
<dbReference type="InterPro" id="IPR013708">
    <property type="entry name" value="Shikimate_DH-bd_N"/>
</dbReference>
<dbReference type="Gene3D" id="3.40.50.720">
    <property type="entry name" value="NAD(P)-binding Rossmann-like Domain"/>
    <property type="match status" value="1"/>
</dbReference>
<dbReference type="InterPro" id="IPR041121">
    <property type="entry name" value="SDH_C"/>
</dbReference>
<dbReference type="AlphaFoldDB" id="A0A0Q0YG25"/>
<dbReference type="SUPFAM" id="SSF51735">
    <property type="entry name" value="NAD(P)-binding Rossmann-fold domains"/>
    <property type="match status" value="1"/>
</dbReference>
<evidence type="ECO:0000259" key="4">
    <source>
        <dbReference type="Pfam" id="PF18317"/>
    </source>
</evidence>
<dbReference type="NCBIfam" id="NF001311">
    <property type="entry name" value="PRK00258.1-3"/>
    <property type="match status" value="1"/>
</dbReference>
<dbReference type="EC" id="1.1.1.25" evidence="5"/>
<dbReference type="NCBIfam" id="TIGR01809">
    <property type="entry name" value="Shik-DH-AROM"/>
    <property type="match status" value="1"/>
</dbReference>
<dbReference type="STRING" id="1544416.Cocul_00639"/>
<evidence type="ECO:0000256" key="1">
    <source>
        <dbReference type="ARBA" id="ARBA00004871"/>
    </source>
</evidence>
<sequence length="276" mass="29227">MNHANQPRCAAVLGAPIEHSLSPVLHRAGYAAADLTGWEYHRRECRAEDLPGIVGQAGPEYAGFSVTMPGKFAALEYATEATDRARAIGAANTLVRVPGGWRADNTDVEGILGALGELGVRSPRRALLVGSGGTARPALYALAQMGVRRVDVLNRSDRVAELRPLVAGTPCEVVGHRLGDETVGLAALARSAEVIVSTVPSAAIADYVQDLAHGRVLDVIYDPWPTPLCTQAAANGFRTVGGHVMLAHQAYSQFEQFTGVTAPRTAMHRALEEHIG</sequence>
<comment type="pathway">
    <text evidence="1">Metabolic intermediate biosynthesis; chorismate biosynthesis; chorismate from D-erythrose 4-phosphate and phosphoenolpyruvate: step 4/7.</text>
</comment>
<keyword evidence="2" id="KW-0057">Aromatic amino acid biosynthesis</keyword>
<dbReference type="InterPro" id="IPR010110">
    <property type="entry name" value="Shikimate_DH_AroM-type"/>
</dbReference>
<dbReference type="OrthoDB" id="9776868at2"/>
<dbReference type="CDD" id="cd01065">
    <property type="entry name" value="NAD_bind_Shikimate_DH"/>
    <property type="match status" value="1"/>
</dbReference>